<comment type="caution">
    <text evidence="2">The sequence shown here is derived from an EMBL/GenBank/DDBJ whole genome shotgun (WGS) entry which is preliminary data.</text>
</comment>
<feature type="region of interest" description="Disordered" evidence="1">
    <location>
        <begin position="1"/>
        <end position="20"/>
    </location>
</feature>
<evidence type="ECO:0000313" key="2">
    <source>
        <dbReference type="EMBL" id="MBO0654565.1"/>
    </source>
</evidence>
<name>A0A939FRB4_9ACTN</name>
<gene>
    <name evidence="2" type="ORF">J1792_17790</name>
</gene>
<protein>
    <submittedName>
        <fullName evidence="2">Uncharacterized protein</fullName>
    </submittedName>
</protein>
<sequence length="229" mass="25249">MATGDQEAESQAVAAPGAESPADLVRSMELIALAHGFELGEPQARSGWDASAEIGTDRGKVVVSPRAEGAFHVRILHRGFAWSQGWTNDLVAVVEVADLWRRGGLLRELHDRFPFMSWDELAQAFEDGDPAPTKWRQLLSNDWHLPDRPLLQAAHAHPDLRVFYPDISHRSLMLTREPCDLESGLVKITPLSGGLYQVITFPVAFRREVDSLSEALEVAAACCRSLSDS</sequence>
<dbReference type="InterPro" id="IPR045682">
    <property type="entry name" value="DUF6193"/>
</dbReference>
<organism evidence="2 3">
    <name type="scientific">Streptomyces triculaminicus</name>
    <dbReference type="NCBI Taxonomy" id="2816232"/>
    <lineage>
        <taxon>Bacteria</taxon>
        <taxon>Bacillati</taxon>
        <taxon>Actinomycetota</taxon>
        <taxon>Actinomycetes</taxon>
        <taxon>Kitasatosporales</taxon>
        <taxon>Streptomycetaceae</taxon>
        <taxon>Streptomyces</taxon>
    </lineage>
</organism>
<keyword evidence="3" id="KW-1185">Reference proteome</keyword>
<dbReference type="RefSeq" id="WP_086572999.1">
    <property type="nucleotide sequence ID" value="NZ_JAFMOF010000002.1"/>
</dbReference>
<evidence type="ECO:0000256" key="1">
    <source>
        <dbReference type="SAM" id="MobiDB-lite"/>
    </source>
</evidence>
<dbReference type="Pfam" id="PF19692">
    <property type="entry name" value="DUF6193"/>
    <property type="match status" value="1"/>
</dbReference>
<reference evidence="2" key="1">
    <citation type="submission" date="2021-03" db="EMBL/GenBank/DDBJ databases">
        <title>Streptomyces strains.</title>
        <authorList>
            <person name="Lund M.B."/>
            <person name="Toerring T."/>
        </authorList>
    </citation>
    <scope>NUCLEOTIDE SEQUENCE</scope>
    <source>
        <strain evidence="2">JCM 4242</strain>
    </source>
</reference>
<dbReference type="AlphaFoldDB" id="A0A939FRB4"/>
<accession>A0A939FRB4</accession>
<evidence type="ECO:0000313" key="3">
    <source>
        <dbReference type="Proteomes" id="UP000664781"/>
    </source>
</evidence>
<dbReference type="EMBL" id="JAFMOF010000002">
    <property type="protein sequence ID" value="MBO0654565.1"/>
    <property type="molecule type" value="Genomic_DNA"/>
</dbReference>
<dbReference type="Proteomes" id="UP000664781">
    <property type="component" value="Unassembled WGS sequence"/>
</dbReference>
<proteinExistence type="predicted"/>